<dbReference type="PANTHER" id="PTHR45138:SF9">
    <property type="entry name" value="DIGUANYLATE CYCLASE DGCM-RELATED"/>
    <property type="match status" value="1"/>
</dbReference>
<keyword evidence="3" id="KW-0548">Nucleotidyltransferase</keyword>
<dbReference type="SMART" id="SM00267">
    <property type="entry name" value="GGDEF"/>
    <property type="match status" value="1"/>
</dbReference>
<feature type="transmembrane region" description="Helical" evidence="1">
    <location>
        <begin position="51"/>
        <end position="72"/>
    </location>
</feature>
<feature type="transmembrane region" description="Helical" evidence="1">
    <location>
        <begin position="125"/>
        <end position="144"/>
    </location>
</feature>
<feature type="transmembrane region" description="Helical" evidence="1">
    <location>
        <begin position="79"/>
        <end position="97"/>
    </location>
</feature>
<dbReference type="InterPro" id="IPR029787">
    <property type="entry name" value="Nucleotide_cyclase"/>
</dbReference>
<dbReference type="RefSeq" id="WP_336405008.1">
    <property type="nucleotide sequence ID" value="NZ_JBAPLU010000014.1"/>
</dbReference>
<keyword evidence="1" id="KW-1133">Transmembrane helix</keyword>
<proteinExistence type="predicted"/>
<reference evidence="3 4" key="1">
    <citation type="submission" date="2024-03" db="EMBL/GenBank/DDBJ databases">
        <title>Draft genome sequence of Klenkia sp. LSe6-5.</title>
        <authorList>
            <person name="Duangmal K."/>
            <person name="Chantavorakit T."/>
        </authorList>
    </citation>
    <scope>NUCLEOTIDE SEQUENCE [LARGE SCALE GENOMIC DNA]</scope>
    <source>
        <strain evidence="3 4">LSe6-5</strain>
    </source>
</reference>
<accession>A0ABU8DVL1</accession>
<name>A0ABU8DVL1_9ACTN</name>
<dbReference type="Gene3D" id="3.30.70.270">
    <property type="match status" value="1"/>
</dbReference>
<keyword evidence="4" id="KW-1185">Reference proteome</keyword>
<feature type="transmembrane region" description="Helical" evidence="1">
    <location>
        <begin position="150"/>
        <end position="174"/>
    </location>
</feature>
<keyword evidence="1" id="KW-0472">Membrane</keyword>
<dbReference type="SUPFAM" id="SSF55073">
    <property type="entry name" value="Nucleotide cyclase"/>
    <property type="match status" value="1"/>
</dbReference>
<protein>
    <submittedName>
        <fullName evidence="3">GGDEF domain-containing protein</fullName>
        <ecNumber evidence="3">2.7.7.65</ecNumber>
    </submittedName>
</protein>
<dbReference type="InterPro" id="IPR000160">
    <property type="entry name" value="GGDEF_dom"/>
</dbReference>
<dbReference type="EC" id="2.7.7.65" evidence="3"/>
<dbReference type="EMBL" id="JBAPLU010000014">
    <property type="protein sequence ID" value="MEI4272885.1"/>
    <property type="molecule type" value="Genomic_DNA"/>
</dbReference>
<feature type="domain" description="GGDEF" evidence="2">
    <location>
        <begin position="217"/>
        <end position="352"/>
    </location>
</feature>
<feature type="transmembrane region" description="Helical" evidence="1">
    <location>
        <begin position="21"/>
        <end position="45"/>
    </location>
</feature>
<evidence type="ECO:0000313" key="4">
    <source>
        <dbReference type="Proteomes" id="UP001361570"/>
    </source>
</evidence>
<keyword evidence="1" id="KW-0812">Transmembrane</keyword>
<dbReference type="NCBIfam" id="TIGR00254">
    <property type="entry name" value="GGDEF"/>
    <property type="match status" value="1"/>
</dbReference>
<sequence>MPRAPWARRGPAWSRPLRPGLTRTVTVPLLLAGAVLLTAATALLPRAAGSGWSWALGAELLVHGLLVWVAPVRTALGDLAAASAAVAATVAIVAGTLLVGPGQHGWAILLCIPVLYASSHFRRGFAVVVTLLGCLGGAVVLVDTRPGSRIVLAVDAVLVGSSLLLLCGSVVLVMEHLGRLVAELERAAAVDGLTGLVTRRVLDAALAASLSTARTTVGTALVLVDLDHFKAVNDRHGHPVGDAVLRHVGEVLAAAVRSTDAVVSRFGGDELAVLLPSCPVAVARARAGDLVAAVRGAPLVLEDGTTVPLSVSVGVAHAPQHAADVRSLYSAADAALYVAKRAGRDGFAVARA</sequence>
<keyword evidence="3" id="KW-0808">Transferase</keyword>
<dbReference type="GO" id="GO:0052621">
    <property type="term" value="F:diguanylate cyclase activity"/>
    <property type="evidence" value="ECO:0007669"/>
    <property type="project" value="UniProtKB-EC"/>
</dbReference>
<dbReference type="PANTHER" id="PTHR45138">
    <property type="entry name" value="REGULATORY COMPONENTS OF SENSORY TRANSDUCTION SYSTEM"/>
    <property type="match status" value="1"/>
</dbReference>
<evidence type="ECO:0000313" key="3">
    <source>
        <dbReference type="EMBL" id="MEI4272885.1"/>
    </source>
</evidence>
<dbReference type="InterPro" id="IPR050469">
    <property type="entry name" value="Diguanylate_Cyclase"/>
</dbReference>
<comment type="caution">
    <text evidence="3">The sequence shown here is derived from an EMBL/GenBank/DDBJ whole genome shotgun (WGS) entry which is preliminary data.</text>
</comment>
<organism evidence="3 4">
    <name type="scientific">Klenkia sesuvii</name>
    <dbReference type="NCBI Taxonomy" id="3103137"/>
    <lineage>
        <taxon>Bacteria</taxon>
        <taxon>Bacillati</taxon>
        <taxon>Actinomycetota</taxon>
        <taxon>Actinomycetes</taxon>
        <taxon>Geodermatophilales</taxon>
        <taxon>Geodermatophilaceae</taxon>
        <taxon>Klenkia</taxon>
    </lineage>
</organism>
<dbReference type="CDD" id="cd01949">
    <property type="entry name" value="GGDEF"/>
    <property type="match status" value="1"/>
</dbReference>
<evidence type="ECO:0000256" key="1">
    <source>
        <dbReference type="SAM" id="Phobius"/>
    </source>
</evidence>
<gene>
    <name evidence="3" type="ORF">TEK04_14245</name>
</gene>
<dbReference type="InterPro" id="IPR043128">
    <property type="entry name" value="Rev_trsase/Diguanyl_cyclase"/>
</dbReference>
<dbReference type="Pfam" id="PF00990">
    <property type="entry name" value="GGDEF"/>
    <property type="match status" value="1"/>
</dbReference>
<dbReference type="PROSITE" id="PS50887">
    <property type="entry name" value="GGDEF"/>
    <property type="match status" value="1"/>
</dbReference>
<evidence type="ECO:0000259" key="2">
    <source>
        <dbReference type="PROSITE" id="PS50887"/>
    </source>
</evidence>
<dbReference type="Proteomes" id="UP001361570">
    <property type="component" value="Unassembled WGS sequence"/>
</dbReference>